<dbReference type="Pfam" id="PF00144">
    <property type="entry name" value="Beta-lactamase"/>
    <property type="match status" value="1"/>
</dbReference>
<reference evidence="3 4" key="1">
    <citation type="submission" date="2017-10" db="EMBL/GenBank/DDBJ databases">
        <title>Genome sequence of Caulobacter mirabilis FWC38.</title>
        <authorList>
            <person name="Fiebig A."/>
            <person name="Crosson S."/>
        </authorList>
    </citation>
    <scope>NUCLEOTIDE SEQUENCE [LARGE SCALE GENOMIC DNA]</scope>
    <source>
        <strain evidence="3 4">FWC 38</strain>
    </source>
</reference>
<dbReference type="InterPro" id="IPR012338">
    <property type="entry name" value="Beta-lactam/transpept-like"/>
</dbReference>
<evidence type="ECO:0000313" key="3">
    <source>
        <dbReference type="EMBL" id="ATQ43369.1"/>
    </source>
</evidence>
<gene>
    <name evidence="3" type="ORF">CSW64_13570</name>
</gene>
<dbReference type="Gene3D" id="3.40.710.10">
    <property type="entry name" value="DD-peptidase/beta-lactamase superfamily"/>
    <property type="match status" value="1"/>
</dbReference>
<evidence type="ECO:0000259" key="2">
    <source>
        <dbReference type="Pfam" id="PF00144"/>
    </source>
</evidence>
<dbReference type="InterPro" id="IPR001466">
    <property type="entry name" value="Beta-lactam-related"/>
</dbReference>
<dbReference type="InterPro" id="IPR050491">
    <property type="entry name" value="AmpC-like"/>
</dbReference>
<dbReference type="Proteomes" id="UP000228945">
    <property type="component" value="Chromosome"/>
</dbReference>
<protein>
    <submittedName>
        <fullName evidence="3">Penicillin-binding protein</fullName>
    </submittedName>
</protein>
<keyword evidence="1" id="KW-0732">Signal</keyword>
<proteinExistence type="predicted"/>
<evidence type="ECO:0000256" key="1">
    <source>
        <dbReference type="SAM" id="SignalP"/>
    </source>
</evidence>
<feature type="signal peptide" evidence="1">
    <location>
        <begin position="1"/>
        <end position="38"/>
    </location>
</feature>
<evidence type="ECO:0000313" key="4">
    <source>
        <dbReference type="Proteomes" id="UP000228945"/>
    </source>
</evidence>
<name>A0A2D2AZD8_9CAUL</name>
<dbReference type="EMBL" id="CP024201">
    <property type="protein sequence ID" value="ATQ43369.1"/>
    <property type="molecule type" value="Genomic_DNA"/>
</dbReference>
<dbReference type="PANTHER" id="PTHR46825">
    <property type="entry name" value="D-ALANYL-D-ALANINE-CARBOXYPEPTIDASE/ENDOPEPTIDASE AMPH"/>
    <property type="match status" value="1"/>
</dbReference>
<dbReference type="PANTHER" id="PTHR46825:SF8">
    <property type="entry name" value="BETA-LACTAMASE-RELATED"/>
    <property type="match status" value="1"/>
</dbReference>
<dbReference type="SUPFAM" id="SSF56601">
    <property type="entry name" value="beta-lactamase/transpeptidase-like"/>
    <property type="match status" value="1"/>
</dbReference>
<dbReference type="OrthoDB" id="113033at2"/>
<dbReference type="AlphaFoldDB" id="A0A2D2AZD8"/>
<accession>A0A2D2AZD8</accession>
<feature type="chain" id="PRO_5013803601" evidence="1">
    <location>
        <begin position="39"/>
        <end position="527"/>
    </location>
</feature>
<dbReference type="KEGG" id="cmb:CSW64_13570"/>
<keyword evidence="4" id="KW-1185">Reference proteome</keyword>
<feature type="domain" description="Beta-lactamase-related" evidence="2">
    <location>
        <begin position="57"/>
        <end position="394"/>
    </location>
</feature>
<organism evidence="3 4">
    <name type="scientific">Caulobacter mirabilis</name>
    <dbReference type="NCBI Taxonomy" id="69666"/>
    <lineage>
        <taxon>Bacteria</taxon>
        <taxon>Pseudomonadati</taxon>
        <taxon>Pseudomonadota</taxon>
        <taxon>Alphaproteobacteria</taxon>
        <taxon>Caulobacterales</taxon>
        <taxon>Caulobacteraceae</taxon>
        <taxon>Caulobacter</taxon>
    </lineage>
</organism>
<sequence>MQPSIPGGGLMRSPRRYPCAAALAAFFVAGGLSSAAAAAATPPASRATASDATFARLDARFARLVADDHVPGLVYGVVIDGALVHVGAFGVQDAASRRPVEPGSVFRIASMTKNFTALMVLRLRDDGKLRLDDPVARYVPELRSLAYPTTDAAPITVRDLLVHSSGLVTDNPWGDRQLDMSEAAFSKLMQGGLGFARAPGLAHEYSNTSYAILGRVVANVAGAPYAEAVDAALLKPLGMTASYWKVGQVPASRRALGYSWADGAWRQEPVLDDGAFAAAGGLHTTAGDYGRYVAWLLSAWPPRDGPDDGILKRSSMREIVQGEGFVELTPGRPRSDDKPCPTPRTYGMGMYALADCELGAMLSHSGSLPGYTSYVVLSPSRRTGVFAFANLTRAPLPAAVWDAMRMLDDDGRLRRALSAPSPALVEAKAAILEAYGAGDIAAIEARLASNMLLDRPGPAWRADLGALRAAVGECSRFSGFDARSLRSASFTLECRAGEIRGSVLLAPTSATLIQRLVLTAKPLASGR</sequence>